<dbReference type="RefSeq" id="WP_076475784.1">
    <property type="nucleotide sequence ID" value="NZ_FTNT01000001.1"/>
</dbReference>
<accession>A0A1N7CNS0</accession>
<feature type="domain" description="Peptidase M20 dimerisation" evidence="5">
    <location>
        <begin position="183"/>
        <end position="287"/>
    </location>
</feature>
<dbReference type="Proteomes" id="UP000186218">
    <property type="component" value="Unassembled WGS sequence"/>
</dbReference>
<comment type="cofactor">
    <cofactor evidence="1">
        <name>Zn(2+)</name>
        <dbReference type="ChEBI" id="CHEBI:29105"/>
    </cofactor>
</comment>
<evidence type="ECO:0000313" key="7">
    <source>
        <dbReference type="Proteomes" id="UP000186218"/>
    </source>
</evidence>
<dbReference type="AlphaFoldDB" id="A0A1N7CNS0"/>
<evidence type="ECO:0000256" key="1">
    <source>
        <dbReference type="ARBA" id="ARBA00001947"/>
    </source>
</evidence>
<dbReference type="Pfam" id="PF07687">
    <property type="entry name" value="M20_dimer"/>
    <property type="match status" value="1"/>
</dbReference>
<dbReference type="InterPro" id="IPR036264">
    <property type="entry name" value="Bact_exopeptidase_dim_dom"/>
</dbReference>
<evidence type="ECO:0000256" key="2">
    <source>
        <dbReference type="ARBA" id="ARBA00022723"/>
    </source>
</evidence>
<dbReference type="Gene3D" id="3.40.630.10">
    <property type="entry name" value="Zn peptidases"/>
    <property type="match status" value="1"/>
</dbReference>
<dbReference type="Pfam" id="PF01546">
    <property type="entry name" value="Peptidase_M20"/>
    <property type="match status" value="1"/>
</dbReference>
<evidence type="ECO:0000256" key="3">
    <source>
        <dbReference type="ARBA" id="ARBA00022801"/>
    </source>
</evidence>
<dbReference type="InterPro" id="IPR001261">
    <property type="entry name" value="ArgE/DapE_CS"/>
</dbReference>
<dbReference type="Gene3D" id="3.30.70.360">
    <property type="match status" value="1"/>
</dbReference>
<evidence type="ECO:0000313" key="6">
    <source>
        <dbReference type="EMBL" id="SIR65165.1"/>
    </source>
</evidence>
<proteinExistence type="predicted"/>
<dbReference type="GO" id="GO:0046872">
    <property type="term" value="F:metal ion binding"/>
    <property type="evidence" value="ECO:0007669"/>
    <property type="project" value="UniProtKB-KW"/>
</dbReference>
<dbReference type="PROSITE" id="PS00758">
    <property type="entry name" value="ARGE_DAPE_CPG2_1"/>
    <property type="match status" value="1"/>
</dbReference>
<dbReference type="SUPFAM" id="SSF53187">
    <property type="entry name" value="Zn-dependent exopeptidases"/>
    <property type="match status" value="1"/>
</dbReference>
<reference evidence="6 7" key="1">
    <citation type="submission" date="2017-01" db="EMBL/GenBank/DDBJ databases">
        <authorList>
            <person name="Mah S.A."/>
            <person name="Swanson W.J."/>
            <person name="Moy G.W."/>
            <person name="Vacquier V.D."/>
        </authorList>
    </citation>
    <scope>NUCLEOTIDE SEQUENCE [LARGE SCALE GENOMIC DNA]</scope>
    <source>
        <strain evidence="6 7">CPCC 203464</strain>
    </source>
</reference>
<sequence>MTTVDPRAVLDRIDDDAITKLTCELIAAPSENPGGTEAATVAVLAAAAADAGLSVRLQEAAPGRENVIATLPGGDGPGLMFLGHSDVVPAGPGWTDDPYTPRVHDGLIVGRGSTDMKGGLAAILTAMRALAGQSLSGPVILVCAVDEEEHGAGVRHLVRHPPVERYLGCVVAEPTHLKTVIACRGASYIEIGVTGRAAHSGRPADGRSAIDAAARIVEVIRADHDAMQRSLDPLLGAGTWNVGTISGGQGISVVAPTCELGVDRRLMPGESVDAIAEVLRQRISAAGIDSDGIVVDVRATMEMPGFSTPESHPLVTEAVAALGEVGVATKIGGWTAACDGGFVSRDLGVPAIVLGPGDINSQAHQPDESVAIADLSAASRAYALLACRLLG</sequence>
<dbReference type="PANTHER" id="PTHR43808">
    <property type="entry name" value="ACETYLORNITHINE DEACETYLASE"/>
    <property type="match status" value="1"/>
</dbReference>
<name>A0A1N7CNS0_9NOCA</name>
<organism evidence="6 7">
    <name type="scientific">Williamsia sterculiae</name>
    <dbReference type="NCBI Taxonomy" id="1344003"/>
    <lineage>
        <taxon>Bacteria</taxon>
        <taxon>Bacillati</taxon>
        <taxon>Actinomycetota</taxon>
        <taxon>Actinomycetes</taxon>
        <taxon>Mycobacteriales</taxon>
        <taxon>Nocardiaceae</taxon>
        <taxon>Williamsia</taxon>
    </lineage>
</organism>
<dbReference type="PANTHER" id="PTHR43808:SF32">
    <property type="entry name" value="ARGE_DAPE-RELATED DEACYLASE"/>
    <property type="match status" value="1"/>
</dbReference>
<dbReference type="OrthoDB" id="7055905at2"/>
<evidence type="ECO:0000256" key="4">
    <source>
        <dbReference type="ARBA" id="ARBA00022833"/>
    </source>
</evidence>
<gene>
    <name evidence="6" type="ORF">SAMN05445060_0254</name>
</gene>
<keyword evidence="3" id="KW-0378">Hydrolase</keyword>
<keyword evidence="7" id="KW-1185">Reference proteome</keyword>
<protein>
    <submittedName>
        <fullName evidence="6">Acetylornithine deacetylase</fullName>
    </submittedName>
</protein>
<dbReference type="SUPFAM" id="SSF55031">
    <property type="entry name" value="Bacterial exopeptidase dimerisation domain"/>
    <property type="match status" value="1"/>
</dbReference>
<keyword evidence="2" id="KW-0479">Metal-binding</keyword>
<dbReference type="InterPro" id="IPR011650">
    <property type="entry name" value="Peptidase_M20_dimer"/>
</dbReference>
<keyword evidence="4" id="KW-0862">Zinc</keyword>
<dbReference type="STRING" id="1344003.SAMN05445060_0254"/>
<dbReference type="GO" id="GO:0016787">
    <property type="term" value="F:hydrolase activity"/>
    <property type="evidence" value="ECO:0007669"/>
    <property type="project" value="UniProtKB-KW"/>
</dbReference>
<dbReference type="InterPro" id="IPR050072">
    <property type="entry name" value="Peptidase_M20A"/>
</dbReference>
<evidence type="ECO:0000259" key="5">
    <source>
        <dbReference type="Pfam" id="PF07687"/>
    </source>
</evidence>
<dbReference type="EMBL" id="FTNT01000001">
    <property type="protein sequence ID" value="SIR65165.1"/>
    <property type="molecule type" value="Genomic_DNA"/>
</dbReference>
<dbReference type="CDD" id="cd08659">
    <property type="entry name" value="M20_ArgE_DapE-like"/>
    <property type="match status" value="1"/>
</dbReference>
<dbReference type="InterPro" id="IPR002933">
    <property type="entry name" value="Peptidase_M20"/>
</dbReference>